<accession>A0A327JI53</accession>
<proteinExistence type="predicted"/>
<comment type="caution">
    <text evidence="1">The sequence shown here is derived from an EMBL/GenBank/DDBJ whole genome shotgun (WGS) entry which is preliminary data.</text>
</comment>
<organism evidence="1 2">
    <name type="scientific">Rhodobium orientis</name>
    <dbReference type="NCBI Taxonomy" id="34017"/>
    <lineage>
        <taxon>Bacteria</taxon>
        <taxon>Pseudomonadati</taxon>
        <taxon>Pseudomonadota</taxon>
        <taxon>Alphaproteobacteria</taxon>
        <taxon>Hyphomicrobiales</taxon>
        <taxon>Rhodobiaceae</taxon>
        <taxon>Rhodobium</taxon>
    </lineage>
</organism>
<dbReference type="EMBL" id="NPEV01000036">
    <property type="protein sequence ID" value="RAI26070.1"/>
    <property type="molecule type" value="Genomic_DNA"/>
</dbReference>
<protein>
    <recommendedName>
        <fullName evidence="3">GTP-binding protein Era</fullName>
    </recommendedName>
</protein>
<evidence type="ECO:0008006" key="3">
    <source>
        <dbReference type="Google" id="ProtNLM"/>
    </source>
</evidence>
<dbReference type="InterPro" id="IPR009964">
    <property type="entry name" value="DUF1491"/>
</dbReference>
<reference evidence="1 2" key="1">
    <citation type="submission" date="2017-07" db="EMBL/GenBank/DDBJ databases">
        <title>Draft Genome Sequences of Select Purple Nonsulfur Bacteria.</title>
        <authorList>
            <person name="Lasarre B."/>
            <person name="Mckinlay J.B."/>
        </authorList>
    </citation>
    <scope>NUCLEOTIDE SEQUENCE [LARGE SCALE GENOMIC DNA]</scope>
    <source>
        <strain evidence="1 2">DSM 11290</strain>
    </source>
</reference>
<keyword evidence="2" id="KW-1185">Reference proteome</keyword>
<name>A0A327JI53_9HYPH</name>
<evidence type="ECO:0000313" key="2">
    <source>
        <dbReference type="Proteomes" id="UP000249299"/>
    </source>
</evidence>
<dbReference type="AlphaFoldDB" id="A0A327JI53"/>
<dbReference type="Pfam" id="PF07372">
    <property type="entry name" value="DUF1491"/>
    <property type="match status" value="1"/>
</dbReference>
<sequence length="110" mass="12127">MRVTSSLWVGAYVRRCFAAGAMAAICRRGAEAAGAIYLKINRLDGSFDLYGPAPQASFDEDKPRDRRFEALRTGVAEPEVDGLLARESDFDPDIWVVEVEDRAGRAFLDA</sequence>
<gene>
    <name evidence="1" type="ORF">CH339_15515</name>
</gene>
<dbReference type="RefSeq" id="WP_111435293.1">
    <property type="nucleotide sequence ID" value="NZ_JACIGG010000011.1"/>
</dbReference>
<dbReference type="Gene3D" id="3.40.1530.20">
    <property type="entry name" value="Protein of unknown function (DUF1491)"/>
    <property type="match status" value="1"/>
</dbReference>
<evidence type="ECO:0000313" key="1">
    <source>
        <dbReference type="EMBL" id="RAI26070.1"/>
    </source>
</evidence>
<dbReference type="OrthoDB" id="9809136at2"/>
<dbReference type="Proteomes" id="UP000249299">
    <property type="component" value="Unassembled WGS sequence"/>
</dbReference>